<dbReference type="AlphaFoldDB" id="A0A7M2HE02"/>
<dbReference type="RefSeq" id="WP_009242087.1">
    <property type="nucleotide sequence ID" value="NZ_CP062808.1"/>
</dbReference>
<accession>A0A7M2HE02</accession>
<protein>
    <recommendedName>
        <fullName evidence="3">Lipoprotein</fullName>
    </recommendedName>
</protein>
<dbReference type="GeneID" id="98407160"/>
<geneLocation type="plasmid" evidence="1 2">
    <name>pRK1-4</name>
</geneLocation>
<evidence type="ECO:0000313" key="1">
    <source>
        <dbReference type="EMBL" id="QOT82392.1"/>
    </source>
</evidence>
<evidence type="ECO:0008006" key="3">
    <source>
        <dbReference type="Google" id="ProtNLM"/>
    </source>
</evidence>
<sequence length="49" mass="4749">MKRTALMFGAGALALALTGCGSLAGRDCGACCKGVGFSGSAAHAWEGSK</sequence>
<dbReference type="PROSITE" id="PS51257">
    <property type="entry name" value="PROKAR_LIPOPROTEIN"/>
    <property type="match status" value="1"/>
</dbReference>
<reference evidence="1 2" key="1">
    <citation type="submission" date="2020-10" db="EMBL/GenBank/DDBJ databases">
        <title>Complete genome sequence of Cupriavidus basilensis CCUG 49340T.</title>
        <authorList>
            <person name="Salva-Serra F."/>
            <person name="Donoso R.A."/>
            <person name="Cho K.H."/>
            <person name="Yoo J.A."/>
            <person name="Lee K."/>
            <person name="Yoon S.-H."/>
            <person name="Perez-Pantoja D."/>
            <person name="Moore E.R.B."/>
        </authorList>
    </citation>
    <scope>NUCLEOTIDE SEQUENCE [LARGE SCALE GENOMIC DNA]</scope>
    <source>
        <strain evidence="2">CCUG 49340</strain>
        <plasmid evidence="1 2">pRK1-4</plasmid>
    </source>
</reference>
<gene>
    <name evidence="1" type="ORF">F7R26_040020</name>
</gene>
<name>A0A7M2HE02_9BURK</name>
<dbReference type="EMBL" id="CP062808">
    <property type="protein sequence ID" value="QOT82392.1"/>
    <property type="molecule type" value="Genomic_DNA"/>
</dbReference>
<proteinExistence type="predicted"/>
<keyword evidence="1" id="KW-0614">Plasmid</keyword>
<organism evidence="1 2">
    <name type="scientific">Cupriavidus basilensis</name>
    <dbReference type="NCBI Taxonomy" id="68895"/>
    <lineage>
        <taxon>Bacteria</taxon>
        <taxon>Pseudomonadati</taxon>
        <taxon>Pseudomonadota</taxon>
        <taxon>Betaproteobacteria</taxon>
        <taxon>Burkholderiales</taxon>
        <taxon>Burkholderiaceae</taxon>
        <taxon>Cupriavidus</taxon>
    </lineage>
</organism>
<dbReference type="Proteomes" id="UP000397656">
    <property type="component" value="Plasmid pRK1-4"/>
</dbReference>
<evidence type="ECO:0000313" key="2">
    <source>
        <dbReference type="Proteomes" id="UP000397656"/>
    </source>
</evidence>